<protein>
    <submittedName>
        <fullName evidence="1">Uncharacterized protein</fullName>
    </submittedName>
</protein>
<accession>T0HPQ7</accession>
<dbReference type="Proteomes" id="UP000015525">
    <property type="component" value="Unassembled WGS sequence"/>
</dbReference>
<dbReference type="AlphaFoldDB" id="T0HPQ7"/>
<evidence type="ECO:0000313" key="1">
    <source>
        <dbReference type="EMBL" id="EQB15032.1"/>
    </source>
</evidence>
<comment type="caution">
    <text evidence="1">The sequence shown here is derived from an EMBL/GenBank/DDBJ whole genome shotgun (WGS) entry which is preliminary data.</text>
</comment>
<proteinExistence type="predicted"/>
<sequence>MTGTDTSGSIRELPDNWWMTSPDLSLVLQDIWNTEPHKMPKPMPVCGCCPGAIWYVKDGDPMVTCPALKIYPWNPGRPFTDCEMRRRFFEARAKATSQAE</sequence>
<keyword evidence="2" id="KW-1185">Reference proteome</keyword>
<evidence type="ECO:0000313" key="2">
    <source>
        <dbReference type="Proteomes" id="UP000015525"/>
    </source>
</evidence>
<organism evidence="1 2">
    <name type="scientific">Sphingobium quisquiliarum P25</name>
    <dbReference type="NCBI Taxonomy" id="1329909"/>
    <lineage>
        <taxon>Bacteria</taxon>
        <taxon>Pseudomonadati</taxon>
        <taxon>Pseudomonadota</taxon>
        <taxon>Alphaproteobacteria</taxon>
        <taxon>Sphingomonadales</taxon>
        <taxon>Sphingomonadaceae</taxon>
        <taxon>Sphingobium</taxon>
    </lineage>
</organism>
<dbReference type="EMBL" id="ATHO01000005">
    <property type="protein sequence ID" value="EQB15032.1"/>
    <property type="molecule type" value="Genomic_DNA"/>
</dbReference>
<reference evidence="1 2" key="1">
    <citation type="journal article" date="2013" name="Genome Announc.">
        <title>Draft Genome Sequence of Sphingobium quisquiliarum Strain P25T, a Novel Hexachlorocyclohexane (HCH)-Degrading Bacterium Isolated from an HCH Dumpsite.</title>
        <authorList>
            <person name="Kumar Singh A."/>
            <person name="Sangwan N."/>
            <person name="Sharma A."/>
            <person name="Gupta V."/>
            <person name="Khurana J.P."/>
            <person name="Lal R."/>
        </authorList>
    </citation>
    <scope>NUCLEOTIDE SEQUENCE [LARGE SCALE GENOMIC DNA]</scope>
    <source>
        <strain evidence="1 2">P25</strain>
    </source>
</reference>
<gene>
    <name evidence="1" type="ORF">L288_00445</name>
</gene>
<name>T0HPQ7_9SPHN</name>